<dbReference type="InterPro" id="IPR036860">
    <property type="entry name" value="SH2_dom_sf"/>
</dbReference>
<gene>
    <name evidence="3" type="ORF">EB796_023772</name>
</gene>
<reference evidence="3" key="1">
    <citation type="submission" date="2020-06" db="EMBL/GenBank/DDBJ databases">
        <title>Draft genome of Bugula neritina, a colonial animal packing powerful symbionts and potential medicines.</title>
        <authorList>
            <person name="Rayko M."/>
        </authorList>
    </citation>
    <scope>NUCLEOTIDE SEQUENCE [LARGE SCALE GENOMIC DNA]</scope>
    <source>
        <strain evidence="3">Kwan_BN1</strain>
    </source>
</reference>
<keyword evidence="1" id="KW-0727">SH2 domain</keyword>
<dbReference type="EMBL" id="VXIV02003351">
    <property type="protein sequence ID" value="KAF6017907.1"/>
    <property type="molecule type" value="Genomic_DNA"/>
</dbReference>
<organism evidence="3 4">
    <name type="scientific">Bugula neritina</name>
    <name type="common">Brown bryozoan</name>
    <name type="synonym">Sertularia neritina</name>
    <dbReference type="NCBI Taxonomy" id="10212"/>
    <lineage>
        <taxon>Eukaryota</taxon>
        <taxon>Metazoa</taxon>
        <taxon>Spiralia</taxon>
        <taxon>Lophotrochozoa</taxon>
        <taxon>Bryozoa</taxon>
        <taxon>Gymnolaemata</taxon>
        <taxon>Cheilostomatida</taxon>
        <taxon>Flustrina</taxon>
        <taxon>Buguloidea</taxon>
        <taxon>Bugulidae</taxon>
        <taxon>Bugula</taxon>
    </lineage>
</organism>
<dbReference type="SMART" id="SM00252">
    <property type="entry name" value="SH2"/>
    <property type="match status" value="1"/>
</dbReference>
<dbReference type="Proteomes" id="UP000593567">
    <property type="component" value="Unassembled WGS sequence"/>
</dbReference>
<feature type="domain" description="SH2" evidence="2">
    <location>
        <begin position="19"/>
        <end position="111"/>
    </location>
</feature>
<dbReference type="SUPFAM" id="SSF55550">
    <property type="entry name" value="SH2 domain"/>
    <property type="match status" value="1"/>
</dbReference>
<protein>
    <recommendedName>
        <fullName evidence="2">SH2 domain-containing protein</fullName>
    </recommendedName>
</protein>
<evidence type="ECO:0000256" key="1">
    <source>
        <dbReference type="PROSITE-ProRule" id="PRU00191"/>
    </source>
</evidence>
<name>A0A7J7IWH3_BUGNE</name>
<proteinExistence type="predicted"/>
<sequence>MAESNLQRHVMEEAAKLDYFWPNHDASKIQQVLQGSGIESGTYILRSSGSVDPITRRFLTLSVRMEFEKAHSVNVCHFPVKIEKDENNKVNYSLTKNCPSITSLGQLVEHYHGKQVKGKTDRGECSAMIKQGLSFRNHMDKGVCTSTNNNTLPQVPARRISVENNSAKVAPKPSPRVMLPKGVSSDSLVIMDPSPLRPSPSTARLSDRNWAIYEDNPLFTSAEERLSTGTSSDTGSTLSASKNTYCHCGLPVRVTRLPENWSVHRSSEQETQDMLYFKDAEGRTAWALPPFVDNLCEEREYLKYGRLNVQCFRQYGKHLTYSPTSELSQFHNYGTYNSEYLLLKRS</sequence>
<dbReference type="Gene3D" id="3.30.505.10">
    <property type="entry name" value="SH2 domain"/>
    <property type="match status" value="1"/>
</dbReference>
<dbReference type="InterPro" id="IPR000980">
    <property type="entry name" value="SH2"/>
</dbReference>
<dbReference type="AlphaFoldDB" id="A0A7J7IWH3"/>
<comment type="caution">
    <text evidence="3">The sequence shown here is derived from an EMBL/GenBank/DDBJ whole genome shotgun (WGS) entry which is preliminary data.</text>
</comment>
<keyword evidence="4" id="KW-1185">Reference proteome</keyword>
<evidence type="ECO:0000259" key="2">
    <source>
        <dbReference type="PROSITE" id="PS50001"/>
    </source>
</evidence>
<dbReference type="CDD" id="cd00173">
    <property type="entry name" value="SH2"/>
    <property type="match status" value="1"/>
</dbReference>
<evidence type="ECO:0000313" key="4">
    <source>
        <dbReference type="Proteomes" id="UP000593567"/>
    </source>
</evidence>
<accession>A0A7J7IWH3</accession>
<evidence type="ECO:0000313" key="3">
    <source>
        <dbReference type="EMBL" id="KAF6017907.1"/>
    </source>
</evidence>
<dbReference type="PROSITE" id="PS50001">
    <property type="entry name" value="SH2"/>
    <property type="match status" value="1"/>
</dbReference>